<organism evidence="3 4">
    <name type="scientific">Halovenus rubra</name>
    <dbReference type="NCBI Taxonomy" id="869890"/>
    <lineage>
        <taxon>Archaea</taxon>
        <taxon>Methanobacteriati</taxon>
        <taxon>Methanobacteriota</taxon>
        <taxon>Stenosarchaea group</taxon>
        <taxon>Halobacteria</taxon>
        <taxon>Halobacteriales</taxon>
        <taxon>Haloarculaceae</taxon>
        <taxon>Halovenus</taxon>
    </lineage>
</organism>
<dbReference type="RefSeq" id="WP_267637212.1">
    <property type="nucleotide sequence ID" value="NZ_JAODIY010000009.1"/>
</dbReference>
<evidence type="ECO:0000313" key="3">
    <source>
        <dbReference type="EMBL" id="MFC7126943.1"/>
    </source>
</evidence>
<feature type="transmembrane region" description="Helical" evidence="1">
    <location>
        <begin position="145"/>
        <end position="166"/>
    </location>
</feature>
<comment type="caution">
    <text evidence="3">The sequence shown here is derived from an EMBL/GenBank/DDBJ whole genome shotgun (WGS) entry which is preliminary data.</text>
</comment>
<dbReference type="Pfam" id="PF02517">
    <property type="entry name" value="Rce1-like"/>
    <property type="match status" value="1"/>
</dbReference>
<evidence type="ECO:0000313" key="4">
    <source>
        <dbReference type="Proteomes" id="UP001596414"/>
    </source>
</evidence>
<keyword evidence="1" id="KW-1133">Transmembrane helix</keyword>
<feature type="transmembrane region" description="Helical" evidence="1">
    <location>
        <begin position="106"/>
        <end position="125"/>
    </location>
</feature>
<gene>
    <name evidence="3" type="ORF">ACFQJ7_13070</name>
</gene>
<feature type="transmembrane region" description="Helical" evidence="1">
    <location>
        <begin position="34"/>
        <end position="57"/>
    </location>
</feature>
<sequence>MGFLQKIIENRVTLQEMAVASVQQSRIAGPKSTLLGVAGLGFAWYMLPGVLMLPFMFIWGMERWQYDTIVTWAHVISASIIVTWYTRIIGRKFRSLLANPIGGRTVVSSVATGIVLAGVGELLWGASLVDGITVIALRFDPAVNFGTPVLFIGAVVLTPLVHEAFFRGVLQEHARTSLSAGGAILVSGTAFALLYASLFYIGGATSMVVTILFLFPQGCLFGYLYQHHNTILAPAIAHALVNLYAFSSLLL</sequence>
<reference evidence="3 4" key="1">
    <citation type="journal article" date="2014" name="Int. J. Syst. Evol. Microbiol.">
        <title>Complete genome sequence of Corynebacterium casei LMG S-19264T (=DSM 44701T), isolated from a smear-ripened cheese.</title>
        <authorList>
            <consortium name="US DOE Joint Genome Institute (JGI-PGF)"/>
            <person name="Walter F."/>
            <person name="Albersmeier A."/>
            <person name="Kalinowski J."/>
            <person name="Ruckert C."/>
        </authorList>
    </citation>
    <scope>NUCLEOTIDE SEQUENCE [LARGE SCALE GENOMIC DNA]</scope>
    <source>
        <strain evidence="3 4">CGMCC 4.7215</strain>
    </source>
</reference>
<name>A0ABD5XAL1_9EURY</name>
<feature type="transmembrane region" description="Helical" evidence="1">
    <location>
        <begin position="69"/>
        <end position="86"/>
    </location>
</feature>
<feature type="transmembrane region" description="Helical" evidence="1">
    <location>
        <begin position="207"/>
        <end position="225"/>
    </location>
</feature>
<keyword evidence="3" id="KW-0378">Hydrolase</keyword>
<feature type="domain" description="CAAX prenyl protease 2/Lysostaphin resistance protein A-like" evidence="2">
    <location>
        <begin position="147"/>
        <end position="243"/>
    </location>
</feature>
<dbReference type="GO" id="GO:0080120">
    <property type="term" value="P:CAAX-box protein maturation"/>
    <property type="evidence" value="ECO:0007669"/>
    <property type="project" value="UniProtKB-ARBA"/>
</dbReference>
<dbReference type="EC" id="3.4.-.-" evidence="3"/>
<dbReference type="GO" id="GO:0004175">
    <property type="term" value="F:endopeptidase activity"/>
    <property type="evidence" value="ECO:0007669"/>
    <property type="project" value="UniProtKB-ARBA"/>
</dbReference>
<proteinExistence type="predicted"/>
<protein>
    <submittedName>
        <fullName evidence="3">CPBP family intramembrane glutamic endopeptidase</fullName>
        <ecNumber evidence="3">3.4.-.-</ecNumber>
    </submittedName>
</protein>
<evidence type="ECO:0000256" key="1">
    <source>
        <dbReference type="SAM" id="Phobius"/>
    </source>
</evidence>
<keyword evidence="1" id="KW-0472">Membrane</keyword>
<accession>A0ABD5XAL1</accession>
<dbReference type="EMBL" id="JBHSZQ010000047">
    <property type="protein sequence ID" value="MFC7126943.1"/>
    <property type="molecule type" value="Genomic_DNA"/>
</dbReference>
<feature type="transmembrane region" description="Helical" evidence="1">
    <location>
        <begin position="178"/>
        <end position="201"/>
    </location>
</feature>
<evidence type="ECO:0000259" key="2">
    <source>
        <dbReference type="Pfam" id="PF02517"/>
    </source>
</evidence>
<dbReference type="AlphaFoldDB" id="A0ABD5XAL1"/>
<dbReference type="Proteomes" id="UP001596414">
    <property type="component" value="Unassembled WGS sequence"/>
</dbReference>
<dbReference type="InterPro" id="IPR003675">
    <property type="entry name" value="Rce1/LyrA-like_dom"/>
</dbReference>
<keyword evidence="1" id="KW-0812">Transmembrane</keyword>